<gene>
    <name evidence="1" type="ORF">E6O75_ATG03793</name>
</gene>
<protein>
    <submittedName>
        <fullName evidence="1">Uncharacterized protein</fullName>
    </submittedName>
</protein>
<evidence type="ECO:0000313" key="2">
    <source>
        <dbReference type="Proteomes" id="UP000298493"/>
    </source>
</evidence>
<dbReference type="EMBL" id="SNSC02000003">
    <property type="protein sequence ID" value="TID25930.1"/>
    <property type="molecule type" value="Genomic_DNA"/>
</dbReference>
<name>A0A4Z1PPT1_9PEZI</name>
<organism evidence="1 2">
    <name type="scientific">Venturia nashicola</name>
    <dbReference type="NCBI Taxonomy" id="86259"/>
    <lineage>
        <taxon>Eukaryota</taxon>
        <taxon>Fungi</taxon>
        <taxon>Dikarya</taxon>
        <taxon>Ascomycota</taxon>
        <taxon>Pezizomycotina</taxon>
        <taxon>Dothideomycetes</taxon>
        <taxon>Pleosporomycetidae</taxon>
        <taxon>Venturiales</taxon>
        <taxon>Venturiaceae</taxon>
        <taxon>Venturia</taxon>
    </lineage>
</organism>
<comment type="caution">
    <text evidence="1">The sequence shown here is derived from an EMBL/GenBank/DDBJ whole genome shotgun (WGS) entry which is preliminary data.</text>
</comment>
<keyword evidence="2" id="KW-1185">Reference proteome</keyword>
<reference evidence="1 2" key="1">
    <citation type="submission" date="2019-04" db="EMBL/GenBank/DDBJ databases">
        <title>High contiguity whole genome sequence and gene annotation resource for two Venturia nashicola isolates.</title>
        <authorList>
            <person name="Prokchorchik M."/>
            <person name="Won K."/>
            <person name="Lee Y."/>
            <person name="Choi E.D."/>
            <person name="Segonzac C."/>
            <person name="Sohn K.H."/>
        </authorList>
    </citation>
    <scope>NUCLEOTIDE SEQUENCE [LARGE SCALE GENOMIC DNA]</scope>
    <source>
        <strain evidence="1 2">PRI2</strain>
    </source>
</reference>
<proteinExistence type="predicted"/>
<accession>A0A4Z1PPT1</accession>
<sequence>MATDTNEPVNFLSDLSPRRWASFQTLVLKEVPEWTSSFTCKDESLDFRASIEWLRDKRRSGGHTTRLKAPLYWINVAEYVSKVQDLTGFTPLATRKALFYDNFPREGPAKEAQSIRGLNKWVMQGDLMIFMLKQVPGFLLYTSILTQAELEVLQKGWTRHRKVDLRWVPEHISQIVQSLSTHVIGIVERMRDVQAHILTPGYSLFSNMTTRQHLDSQDTRLPSDSVFAIAESLSCFGQNFPSKLIEHAGADCSWGTHGNMVQTPSRINFEAVSLLEKWGLITQFDEHGLKCPIRQRYTMKLDEMAMEGEDAEKWEGRQRKLVYRRNFKDTGFFPHSVANATRFLNYSLSIDVQIAANWAIPRGRVMIPYLERCLEQFPWEQDGQTLNLEPIPIIENVVELYRFIQVLTFASSYGSSEFKRITLDIASRLCARLPESMSEVMSLHVHLRRWAVQRLYYCFDRVRPLEDIKTDLDYAVASDLSSRVELNVLIGQYALRRSQEAMDAGELQSALVVLDEYVTLDTPREGNLRYCVSLAKGNVLRLQGDFHGSREFYWQAATQCTNTRMQRFGRKLAAVACEIGKFGEAFNHVSWGQSVPALIETEVLALADNHFMLGLWKWRQHLNSNLRSDLQHGAQNETYFGDAASHYRSVADRSSGANQAMTATRNRTWALIALAVISHVCNEPEAAERQWYAALDAVKDCSRYWMLHYVHAIILYSLADLAVHDVHAASLIKSADSIYSKRQMYFSGLGTVWPDILCIRAHKARRVLALSNSASHMEKSHTASIALGWHPNCCSELPIAELPI</sequence>
<dbReference type="Proteomes" id="UP000298493">
    <property type="component" value="Unassembled WGS sequence"/>
</dbReference>
<evidence type="ECO:0000313" key="1">
    <source>
        <dbReference type="EMBL" id="TID25930.1"/>
    </source>
</evidence>
<dbReference type="AlphaFoldDB" id="A0A4Z1PPT1"/>